<protein>
    <submittedName>
        <fullName evidence="9">Cation/H(+) antiporter</fullName>
    </submittedName>
</protein>
<name>A0ABX7EG64_9ACTN</name>
<proteinExistence type="predicted"/>
<dbReference type="Proteomes" id="UP000596311">
    <property type="component" value="Chromosome"/>
</dbReference>
<evidence type="ECO:0000256" key="4">
    <source>
        <dbReference type="ARBA" id="ARBA00022989"/>
    </source>
</evidence>
<dbReference type="EMBL" id="CP049945">
    <property type="protein sequence ID" value="QRF03782.1"/>
    <property type="molecule type" value="Genomic_DNA"/>
</dbReference>
<feature type="domain" description="Cation/H+ exchanger transmembrane" evidence="8">
    <location>
        <begin position="22"/>
        <end position="395"/>
    </location>
</feature>
<feature type="transmembrane region" description="Helical" evidence="7">
    <location>
        <begin position="70"/>
        <end position="90"/>
    </location>
</feature>
<comment type="subcellular location">
    <subcellularLocation>
        <location evidence="1">Membrane</location>
        <topology evidence="1">Multi-pass membrane protein</topology>
    </subcellularLocation>
</comment>
<dbReference type="Gene3D" id="1.20.1530.20">
    <property type="match status" value="1"/>
</dbReference>
<keyword evidence="6 7" id="KW-0472">Membrane</keyword>
<evidence type="ECO:0000313" key="9">
    <source>
        <dbReference type="EMBL" id="QRF03782.1"/>
    </source>
</evidence>
<dbReference type="InterPro" id="IPR038770">
    <property type="entry name" value="Na+/solute_symporter_sf"/>
</dbReference>
<evidence type="ECO:0000256" key="3">
    <source>
        <dbReference type="ARBA" id="ARBA00022692"/>
    </source>
</evidence>
<dbReference type="PANTHER" id="PTHR32468:SF0">
    <property type="entry name" value="K(+)_H(+) ANTIPORTER 1"/>
    <property type="match status" value="1"/>
</dbReference>
<feature type="transmembrane region" description="Helical" evidence="7">
    <location>
        <begin position="102"/>
        <end position="126"/>
    </location>
</feature>
<evidence type="ECO:0000256" key="5">
    <source>
        <dbReference type="ARBA" id="ARBA00023065"/>
    </source>
</evidence>
<dbReference type="InterPro" id="IPR050794">
    <property type="entry name" value="CPA2_transporter"/>
</dbReference>
<keyword evidence="5" id="KW-0406">Ion transport</keyword>
<feature type="transmembrane region" description="Helical" evidence="7">
    <location>
        <begin position="39"/>
        <end position="58"/>
    </location>
</feature>
<dbReference type="PANTHER" id="PTHR32468">
    <property type="entry name" value="CATION/H + ANTIPORTER"/>
    <property type="match status" value="1"/>
</dbReference>
<keyword evidence="10" id="KW-1185">Reference proteome</keyword>
<feature type="transmembrane region" description="Helical" evidence="7">
    <location>
        <begin position="376"/>
        <end position="398"/>
    </location>
</feature>
<evidence type="ECO:0000256" key="1">
    <source>
        <dbReference type="ARBA" id="ARBA00004141"/>
    </source>
</evidence>
<feature type="transmembrane region" description="Helical" evidence="7">
    <location>
        <begin position="176"/>
        <end position="196"/>
    </location>
</feature>
<dbReference type="RefSeq" id="WP_203215206.1">
    <property type="nucleotide sequence ID" value="NZ_CP049945.1"/>
</dbReference>
<sequence>MNAVDFAARSGHVALALAAVLLVAFVGRAVGRLTRQPTVVAEIAFGLAIGPLLLSSGAGRALLPGEVTEVLRSIGHVGLVLFLVGVAHELRSTKAPARGRLIGWTTAGALVVPLLCGCAFALVVLADPALRGAAPAGALVLLLAVSLSVTAVPVLARILEERQLFDTPVGKLSMSVAMIIDVFAWLLLALAIGLAAGGSGSVPRIASVVCVGLLVMFCLARLVRTAPVVAFRQRFPVATAVLVGLAGLASSWAFQEQGVTEIFGALLVGLALPADGWHDVVRRVTRVGRLLVPVFFVVTGITVFAGQFGATPWLAIALATALGIVGKTGGGWLGAWIGGSPAPEALRVGVLLNTRGLTELVVLQAGYSAGILTPPVFLALVVMALVTTAMTGPCLGLLERRAERRSKAPALAEEGSR</sequence>
<keyword evidence="4 7" id="KW-1133">Transmembrane helix</keyword>
<evidence type="ECO:0000256" key="6">
    <source>
        <dbReference type="ARBA" id="ARBA00023136"/>
    </source>
</evidence>
<evidence type="ECO:0000313" key="10">
    <source>
        <dbReference type="Proteomes" id="UP000596311"/>
    </source>
</evidence>
<feature type="transmembrane region" description="Helical" evidence="7">
    <location>
        <begin position="6"/>
        <end position="27"/>
    </location>
</feature>
<evidence type="ECO:0000256" key="2">
    <source>
        <dbReference type="ARBA" id="ARBA00022448"/>
    </source>
</evidence>
<feature type="transmembrane region" description="Helical" evidence="7">
    <location>
        <begin position="260"/>
        <end position="278"/>
    </location>
</feature>
<feature type="transmembrane region" description="Helical" evidence="7">
    <location>
        <begin position="202"/>
        <end position="223"/>
    </location>
</feature>
<accession>A0ABX7EG64</accession>
<feature type="transmembrane region" description="Helical" evidence="7">
    <location>
        <begin position="290"/>
        <end position="308"/>
    </location>
</feature>
<feature type="transmembrane region" description="Helical" evidence="7">
    <location>
        <begin position="235"/>
        <end position="254"/>
    </location>
</feature>
<keyword evidence="3 7" id="KW-0812">Transmembrane</keyword>
<gene>
    <name evidence="9" type="ORF">G9U55_17400</name>
</gene>
<organism evidence="9 10">
    <name type="scientific">Streptomyces koyangensis</name>
    <dbReference type="NCBI Taxonomy" id="188770"/>
    <lineage>
        <taxon>Bacteria</taxon>
        <taxon>Bacillati</taxon>
        <taxon>Actinomycetota</taxon>
        <taxon>Actinomycetes</taxon>
        <taxon>Kitasatosporales</taxon>
        <taxon>Streptomycetaceae</taxon>
        <taxon>Streptomyces</taxon>
        <taxon>Streptomyces aurantiacus group</taxon>
    </lineage>
</organism>
<dbReference type="InterPro" id="IPR006153">
    <property type="entry name" value="Cation/H_exchanger_TM"/>
</dbReference>
<evidence type="ECO:0000256" key="7">
    <source>
        <dbReference type="SAM" id="Phobius"/>
    </source>
</evidence>
<dbReference type="Pfam" id="PF00999">
    <property type="entry name" value="Na_H_Exchanger"/>
    <property type="match status" value="1"/>
</dbReference>
<evidence type="ECO:0000259" key="8">
    <source>
        <dbReference type="Pfam" id="PF00999"/>
    </source>
</evidence>
<keyword evidence="2" id="KW-0813">Transport</keyword>
<feature type="transmembrane region" description="Helical" evidence="7">
    <location>
        <begin position="132"/>
        <end position="155"/>
    </location>
</feature>
<reference evidence="9 10" key="1">
    <citation type="submission" date="2020-03" db="EMBL/GenBank/DDBJ databases">
        <title>Genome mining and metabolic profiling illuminate the polycyclic tetramate macrolactams from Streptomyces koyangensis SCSIO 5802.</title>
        <authorList>
            <person name="Ding W."/>
        </authorList>
    </citation>
    <scope>NUCLEOTIDE SEQUENCE [LARGE SCALE GENOMIC DNA]</scope>
    <source>
        <strain evidence="9 10">SCSIO 5802</strain>
    </source>
</reference>